<evidence type="ECO:0000313" key="3">
    <source>
        <dbReference type="Proteomes" id="UP000036834"/>
    </source>
</evidence>
<gene>
    <name evidence="2" type="ORF">ADS79_00325</name>
    <name evidence="1" type="ORF">BRE01_56560</name>
</gene>
<dbReference type="PANTHER" id="PTHR40590">
    <property type="entry name" value="CYTOPLASMIC PROTEIN-RELATED"/>
    <property type="match status" value="1"/>
</dbReference>
<reference evidence="3" key="1">
    <citation type="submission" date="2015-07" db="EMBL/GenBank/DDBJ databases">
        <title>Genome sequencing project for genomic taxonomy and phylogenomics of Bacillus-like bacteria.</title>
        <authorList>
            <person name="Liu B."/>
            <person name="Wang J."/>
            <person name="Zhu Y."/>
            <person name="Liu G."/>
            <person name="Chen Q."/>
            <person name="Chen Z."/>
            <person name="Lan J."/>
            <person name="Che J."/>
            <person name="Ge C."/>
            <person name="Shi H."/>
            <person name="Pan Z."/>
            <person name="Liu X."/>
        </authorList>
    </citation>
    <scope>NUCLEOTIDE SEQUENCE [LARGE SCALE GENOMIC DNA]</scope>
    <source>
        <strain evidence="3">DSM 9887</strain>
    </source>
</reference>
<dbReference type="CDD" id="cd14789">
    <property type="entry name" value="Tiki"/>
    <property type="match status" value="1"/>
</dbReference>
<reference evidence="1 4" key="3">
    <citation type="submission" date="2019-06" db="EMBL/GenBank/DDBJ databases">
        <title>Whole genome shotgun sequence of Brevibacillus reuszeri NBRC 15719.</title>
        <authorList>
            <person name="Hosoyama A."/>
            <person name="Uohara A."/>
            <person name="Ohji S."/>
            <person name="Ichikawa N."/>
        </authorList>
    </citation>
    <scope>NUCLEOTIDE SEQUENCE [LARGE SCALE GENOMIC DNA]</scope>
    <source>
        <strain evidence="1 4">NBRC 15719</strain>
    </source>
</reference>
<dbReference type="Proteomes" id="UP000319578">
    <property type="component" value="Unassembled WGS sequence"/>
</dbReference>
<sequence>MKLRKWSSFSRLIASGVLGLTTILGSVYTVQADEVPAAPSISQWSIPTLHEGEKYGIFPLSWYYDGTFQKPITTDKFQALVADTTKKLDGLGLKKKGTLPASPAAGTITRETVTRTLYAILTQYELPQAFEIDKYSANEYLQKKGIVQGTPRGLQLDQPSTTEQAAVLASRLVAYAYDTAQAGAKGLLWKATKGENTLYLLGSIHLGNPDMYPLSKEVREAFTASDSLFVEVNMASANPEDMKYFTDSMMLTDGTTLEDHISKETYEKLQKVLDQLGLPKQAFETVKPWAITTSLSMSSLVSSPEDMNQAATLGVDMYFLQSAMLTDKPIEELEGLKLQSDVFNNVPMNIQEKEMNDALDAILNPTAAQQKNADEFTKWQQQWAKGDVDGFTKSFTSSQDFVESDSAKRLFGERDKNMATKIAALLDKKGKSTYFVVVGAGHFVLKDMIIDQLKQKGYQVEFVK</sequence>
<keyword evidence="4" id="KW-1185">Reference proteome</keyword>
<dbReference type="STRING" id="54915.ADS79_00325"/>
<dbReference type="PATRIC" id="fig|54915.3.peg.72"/>
<proteinExistence type="predicted"/>
<comment type="caution">
    <text evidence="2">The sequence shown here is derived from an EMBL/GenBank/DDBJ whole genome shotgun (WGS) entry which is preliminary data.</text>
</comment>
<dbReference type="InterPro" id="IPR047111">
    <property type="entry name" value="YbaP-like"/>
</dbReference>
<dbReference type="InterPro" id="IPR002816">
    <property type="entry name" value="TraB/PrgY/GumN_fam"/>
</dbReference>
<dbReference type="AlphaFoldDB" id="A0A0K9Z2W1"/>
<evidence type="ECO:0000313" key="4">
    <source>
        <dbReference type="Proteomes" id="UP000319578"/>
    </source>
</evidence>
<dbReference type="OrthoDB" id="357294at2"/>
<evidence type="ECO:0000313" key="1">
    <source>
        <dbReference type="EMBL" id="GED71954.1"/>
    </source>
</evidence>
<dbReference type="PANTHER" id="PTHR40590:SF1">
    <property type="entry name" value="CYTOPLASMIC PROTEIN"/>
    <property type="match status" value="1"/>
</dbReference>
<dbReference type="Pfam" id="PF01963">
    <property type="entry name" value="TraB_PrgY_gumN"/>
    <property type="match status" value="1"/>
</dbReference>
<dbReference type="EMBL" id="BJON01000024">
    <property type="protein sequence ID" value="GED71954.1"/>
    <property type="molecule type" value="Genomic_DNA"/>
</dbReference>
<accession>A0A0K9Z2W1</accession>
<dbReference type="EMBL" id="LGIQ01000001">
    <property type="protein sequence ID" value="KNB74805.1"/>
    <property type="molecule type" value="Genomic_DNA"/>
</dbReference>
<organism evidence="2 3">
    <name type="scientific">Brevibacillus reuszeri</name>
    <dbReference type="NCBI Taxonomy" id="54915"/>
    <lineage>
        <taxon>Bacteria</taxon>
        <taxon>Bacillati</taxon>
        <taxon>Bacillota</taxon>
        <taxon>Bacilli</taxon>
        <taxon>Bacillales</taxon>
        <taxon>Paenibacillaceae</taxon>
        <taxon>Brevibacillus</taxon>
    </lineage>
</organism>
<reference evidence="2" key="2">
    <citation type="submission" date="2015-07" db="EMBL/GenBank/DDBJ databases">
        <title>MeaNS - Measles Nucleotide Surveillance Program.</title>
        <authorList>
            <person name="Tran T."/>
            <person name="Druce J."/>
        </authorList>
    </citation>
    <scope>NUCLEOTIDE SEQUENCE</scope>
    <source>
        <strain evidence="2">DSM 9887</strain>
    </source>
</reference>
<dbReference type="Proteomes" id="UP000036834">
    <property type="component" value="Unassembled WGS sequence"/>
</dbReference>
<name>A0A0K9Z2W1_9BACL</name>
<dbReference type="RefSeq" id="WP_049736429.1">
    <property type="nucleotide sequence ID" value="NZ_BJON01000024.1"/>
</dbReference>
<evidence type="ECO:0000313" key="2">
    <source>
        <dbReference type="EMBL" id="KNB74805.1"/>
    </source>
</evidence>
<protein>
    <submittedName>
        <fullName evidence="2">Polysaccharide biosynthesis protein GumN</fullName>
    </submittedName>
</protein>